<accession>A0ABV9SWX7</accession>
<reference evidence="4" key="1">
    <citation type="journal article" date="2019" name="Int. J. Syst. Evol. Microbiol.">
        <title>The Global Catalogue of Microorganisms (GCM) 10K type strain sequencing project: providing services to taxonomists for standard genome sequencing and annotation.</title>
        <authorList>
            <consortium name="The Broad Institute Genomics Platform"/>
            <consortium name="The Broad Institute Genome Sequencing Center for Infectious Disease"/>
            <person name="Wu L."/>
            <person name="Ma J."/>
        </authorList>
    </citation>
    <scope>NUCLEOTIDE SEQUENCE [LARGE SCALE GENOMIC DNA]</scope>
    <source>
        <strain evidence="4">CGMCC 4.7466</strain>
    </source>
</reference>
<protein>
    <submittedName>
        <fullName evidence="3">Response regulator</fullName>
    </submittedName>
</protein>
<dbReference type="EMBL" id="JBHSJJ010000002">
    <property type="protein sequence ID" value="MFC4870915.1"/>
    <property type="molecule type" value="Genomic_DNA"/>
</dbReference>
<evidence type="ECO:0000256" key="1">
    <source>
        <dbReference type="PROSITE-ProRule" id="PRU00169"/>
    </source>
</evidence>
<evidence type="ECO:0000259" key="2">
    <source>
        <dbReference type="PROSITE" id="PS50110"/>
    </source>
</evidence>
<gene>
    <name evidence="3" type="ORF">ACFPFU_04400</name>
</gene>
<dbReference type="InterPro" id="IPR011006">
    <property type="entry name" value="CheY-like_superfamily"/>
</dbReference>
<dbReference type="InterPro" id="IPR001789">
    <property type="entry name" value="Sig_transdc_resp-reg_receiver"/>
</dbReference>
<evidence type="ECO:0000313" key="3">
    <source>
        <dbReference type="EMBL" id="MFC4870915.1"/>
    </source>
</evidence>
<name>A0ABV9SWX7_9BACT</name>
<dbReference type="Gene3D" id="3.40.50.2300">
    <property type="match status" value="1"/>
</dbReference>
<evidence type="ECO:0000313" key="4">
    <source>
        <dbReference type="Proteomes" id="UP001595818"/>
    </source>
</evidence>
<feature type="domain" description="Response regulatory" evidence="2">
    <location>
        <begin position="2"/>
        <end position="126"/>
    </location>
</feature>
<dbReference type="PANTHER" id="PTHR44520:SF2">
    <property type="entry name" value="RESPONSE REGULATOR RCP1"/>
    <property type="match status" value="1"/>
</dbReference>
<dbReference type="SUPFAM" id="SSF52172">
    <property type="entry name" value="CheY-like"/>
    <property type="match status" value="1"/>
</dbReference>
<organism evidence="3 4">
    <name type="scientific">Negadavirga shengliensis</name>
    <dbReference type="NCBI Taxonomy" id="1389218"/>
    <lineage>
        <taxon>Bacteria</taxon>
        <taxon>Pseudomonadati</taxon>
        <taxon>Bacteroidota</taxon>
        <taxon>Cytophagia</taxon>
        <taxon>Cytophagales</taxon>
        <taxon>Cyclobacteriaceae</taxon>
        <taxon>Negadavirga</taxon>
    </lineage>
</organism>
<keyword evidence="1" id="KW-0597">Phosphoprotein</keyword>
<dbReference type="PANTHER" id="PTHR44520">
    <property type="entry name" value="RESPONSE REGULATOR RCP1-RELATED"/>
    <property type="match status" value="1"/>
</dbReference>
<dbReference type="InterPro" id="IPR052893">
    <property type="entry name" value="TCS_response_regulator"/>
</dbReference>
<comment type="caution">
    <text evidence="3">The sequence shown here is derived from an EMBL/GenBank/DDBJ whole genome shotgun (WGS) entry which is preliminary data.</text>
</comment>
<dbReference type="SMART" id="SM00448">
    <property type="entry name" value="REC"/>
    <property type="match status" value="1"/>
</dbReference>
<keyword evidence="4" id="KW-1185">Reference proteome</keyword>
<feature type="modified residue" description="4-aspartylphosphate" evidence="1">
    <location>
        <position position="58"/>
    </location>
</feature>
<proteinExistence type="predicted"/>
<dbReference type="Proteomes" id="UP001595818">
    <property type="component" value="Unassembled WGS sequence"/>
</dbReference>
<dbReference type="RefSeq" id="WP_377061904.1">
    <property type="nucleotide sequence ID" value="NZ_JBHSJJ010000002.1"/>
</dbReference>
<dbReference type="PROSITE" id="PS50110">
    <property type="entry name" value="RESPONSE_REGULATORY"/>
    <property type="match status" value="1"/>
</dbReference>
<dbReference type="Pfam" id="PF00072">
    <property type="entry name" value="Response_reg"/>
    <property type="match status" value="1"/>
</dbReference>
<sequence>MKILLVDDDPIVVLLQKKLMEKAGILDPVISFNNGEDAVSYLVEHAGDEDKDYLLFLDINMPGLSGWDVLDTVAEIKLPVRLAVIIITSSIETADKDKAKRYDNIIDFWVKPFNIMDFVKLKQKKELKGFFD</sequence>